<gene>
    <name evidence="5" type="ORF">FBUS_06148</name>
</gene>
<evidence type="ECO:0000256" key="2">
    <source>
        <dbReference type="ARBA" id="ARBA00017947"/>
    </source>
</evidence>
<dbReference type="AlphaFoldDB" id="A0A8E0RWG9"/>
<dbReference type="OrthoDB" id="1792at2759"/>
<evidence type="ECO:0000313" key="6">
    <source>
        <dbReference type="Proteomes" id="UP000728185"/>
    </source>
</evidence>
<dbReference type="Proteomes" id="UP000728185">
    <property type="component" value="Unassembled WGS sequence"/>
</dbReference>
<organism evidence="5 6">
    <name type="scientific">Fasciolopsis buskii</name>
    <dbReference type="NCBI Taxonomy" id="27845"/>
    <lineage>
        <taxon>Eukaryota</taxon>
        <taxon>Metazoa</taxon>
        <taxon>Spiralia</taxon>
        <taxon>Lophotrochozoa</taxon>
        <taxon>Platyhelminthes</taxon>
        <taxon>Trematoda</taxon>
        <taxon>Digenea</taxon>
        <taxon>Plagiorchiida</taxon>
        <taxon>Echinostomata</taxon>
        <taxon>Echinostomatoidea</taxon>
        <taxon>Fasciolidae</taxon>
        <taxon>Fasciolopsis</taxon>
    </lineage>
</organism>
<protein>
    <recommendedName>
        <fullName evidence="2">Vacuolar protein sorting-associated protein 16 homolog</fullName>
    </recommendedName>
</protein>
<dbReference type="GO" id="GO:0006886">
    <property type="term" value="P:intracellular protein transport"/>
    <property type="evidence" value="ECO:0007669"/>
    <property type="project" value="InterPro"/>
</dbReference>
<dbReference type="GO" id="GO:0005765">
    <property type="term" value="C:lysosomal membrane"/>
    <property type="evidence" value="ECO:0007669"/>
    <property type="project" value="TreeGrafter"/>
</dbReference>
<accession>A0A8E0RWG9</accession>
<dbReference type="GO" id="GO:0042144">
    <property type="term" value="P:vacuole fusion, non-autophagic"/>
    <property type="evidence" value="ECO:0007669"/>
    <property type="project" value="TreeGrafter"/>
</dbReference>
<dbReference type="PIRSF" id="PIRSF007949">
    <property type="entry name" value="VPS16"/>
    <property type="match status" value="1"/>
</dbReference>
<dbReference type="Gene3D" id="1.10.150.780">
    <property type="entry name" value="Vps16, C-terminal region"/>
    <property type="match status" value="1"/>
</dbReference>
<feature type="domain" description="Vps16 N-terminal" evidence="4">
    <location>
        <begin position="7"/>
        <end position="436"/>
    </location>
</feature>
<dbReference type="GO" id="GO:0016197">
    <property type="term" value="P:endosomal transport"/>
    <property type="evidence" value="ECO:0007669"/>
    <property type="project" value="TreeGrafter"/>
</dbReference>
<comment type="caution">
    <text evidence="5">The sequence shown here is derived from an EMBL/GenBank/DDBJ whole genome shotgun (WGS) entry which is preliminary data.</text>
</comment>
<comment type="similarity">
    <text evidence="1">Belongs to the VPS16 family.</text>
</comment>
<evidence type="ECO:0000313" key="5">
    <source>
        <dbReference type="EMBL" id="KAA0195605.1"/>
    </source>
</evidence>
<reference evidence="5" key="1">
    <citation type="submission" date="2019-05" db="EMBL/GenBank/DDBJ databases">
        <title>Annotation for the trematode Fasciolopsis buski.</title>
        <authorList>
            <person name="Choi Y.-J."/>
        </authorList>
    </citation>
    <scope>NUCLEOTIDE SEQUENCE</scope>
    <source>
        <strain evidence="5">HT</strain>
        <tissue evidence="5">Whole worm</tissue>
    </source>
</reference>
<keyword evidence="6" id="KW-1185">Reference proteome</keyword>
<feature type="domain" description="Vps16 C-terminal" evidence="3">
    <location>
        <begin position="587"/>
        <end position="679"/>
    </location>
</feature>
<name>A0A8E0RWG9_9TREM</name>
<evidence type="ECO:0000259" key="3">
    <source>
        <dbReference type="Pfam" id="PF04840"/>
    </source>
</evidence>
<feature type="domain" description="Vps16 C-terminal" evidence="3">
    <location>
        <begin position="817"/>
        <end position="950"/>
    </location>
</feature>
<dbReference type="InterPro" id="IPR006926">
    <property type="entry name" value="Vps16_N"/>
</dbReference>
<dbReference type="PANTHER" id="PTHR12811">
    <property type="entry name" value="VACUOLAR PROTEIN SORTING VPS16"/>
    <property type="match status" value="1"/>
</dbReference>
<dbReference type="GO" id="GO:0003779">
    <property type="term" value="F:actin binding"/>
    <property type="evidence" value="ECO:0007669"/>
    <property type="project" value="TreeGrafter"/>
</dbReference>
<evidence type="ECO:0000256" key="1">
    <source>
        <dbReference type="ARBA" id="ARBA00009250"/>
    </source>
</evidence>
<dbReference type="GO" id="GO:0030897">
    <property type="term" value="C:HOPS complex"/>
    <property type="evidence" value="ECO:0007669"/>
    <property type="project" value="TreeGrafter"/>
</dbReference>
<sequence>MKSLGEDWFAVGEVHFRSLHLFDMSWGHGFSFSQFKIAAGEYSGHIAMLLEGQAGCKPVLQIYTAAGRLVSQHLWKDAPPVALGWSVSEDLIVVQKTGFSSILDLAGNYVRRFSMGQEAEQREVVDVRFFTMLNHTGLAVLTGGNHIFVTTNIDTPHVRRLAEHPDSSQPPTYWLVVPVPLPLGQSSKSGIDGLSAPWALVAKKKLLYRADYTSVDTVDVSSLFPHGSVQIQHLAVSPNMKFVSVYLENGLLLITNLWMNELLVQVDLKQRISTAPNKEDSKKTEPPITPFGMFWCTGSAVVLHWPYLVALVGSQGDIYEYFFQDDVWLTQEFDGVRILTPTSHELLQRVPPALEALGRIGASCPATWLLSASTSLKSGSGRTNDYLMPIKDAKQMSEAISHCIEAACHASFDPECQKSLLQAANMGRIFMSAMFTDDELSVDKKAKQLAERTACACRTLRLLNNLAAPWIGMALTWRELQVLGTKRLLDRLLARKHYPIAVEFICLGIEESSSAETVAERRDKRLTELLAHWACHSSTGASEDSTFIGARLSEILRAIRCALETASSDGSRPKSFYPDALGSVAHINFAQVASEALVAGREKVAEQLLEYEPRAWQQVPLLIKLGRFDRALVRAVETGNPELITVVVAALQDQAKLPPADLAMVLRRHPIAMAIYQETWGQSTNPTGTSDIESGGSLDLTQTALLSFNHEVDRASEAKKAVLAAHKEANLTMRTDSLLRAGEIYGQLKNEFMSQECNAAVRLLRFQSKLQKQQVRAPVLELRPATSTSDASLGTGPLIVPAVVSFDGDASELKWVGEPLNMTMARLLAVPQGERWAEQLKREFRVSEKRYAHFRLLGSAIQNDCWREIEKMSKMSKPPVHVETLIKICIDGNHFEEAQRLIPQLPAERRVRFWLLCGQVEEAIQAAVRERSDNDLCLIQEHVGKTNRTTYDRLTALRQQFR</sequence>
<evidence type="ECO:0000259" key="4">
    <source>
        <dbReference type="Pfam" id="PF04841"/>
    </source>
</evidence>
<dbReference type="EMBL" id="LUCM01003590">
    <property type="protein sequence ID" value="KAA0195605.1"/>
    <property type="molecule type" value="Genomic_DNA"/>
</dbReference>
<dbReference type="Pfam" id="PF04840">
    <property type="entry name" value="Vps16_C"/>
    <property type="match status" value="2"/>
</dbReference>
<dbReference type="InterPro" id="IPR006925">
    <property type="entry name" value="Vps16_C"/>
</dbReference>
<dbReference type="Pfam" id="PF04841">
    <property type="entry name" value="Vps16_N"/>
    <property type="match status" value="1"/>
</dbReference>
<dbReference type="PANTHER" id="PTHR12811:SF0">
    <property type="entry name" value="VACUOLAR PROTEIN SORTING-ASSOCIATED PROTEIN 16 HOMOLOG"/>
    <property type="match status" value="1"/>
</dbReference>
<dbReference type="InterPro" id="IPR016534">
    <property type="entry name" value="VPS16"/>
</dbReference>
<proteinExistence type="inferred from homology"/>
<dbReference type="GO" id="GO:0005768">
    <property type="term" value="C:endosome"/>
    <property type="evidence" value="ECO:0007669"/>
    <property type="project" value="TreeGrafter"/>
</dbReference>
<dbReference type="InterPro" id="IPR038132">
    <property type="entry name" value="Vps16_C_sf"/>
</dbReference>